<keyword evidence="1" id="KW-0472">Membrane</keyword>
<feature type="transmembrane region" description="Helical" evidence="1">
    <location>
        <begin position="243"/>
        <end position="266"/>
    </location>
</feature>
<evidence type="ECO:0008006" key="4">
    <source>
        <dbReference type="Google" id="ProtNLM"/>
    </source>
</evidence>
<feature type="transmembrane region" description="Helical" evidence="1">
    <location>
        <begin position="148"/>
        <end position="181"/>
    </location>
</feature>
<evidence type="ECO:0000313" key="3">
    <source>
        <dbReference type="Proteomes" id="UP001620626"/>
    </source>
</evidence>
<feature type="transmembrane region" description="Helical" evidence="1">
    <location>
        <begin position="69"/>
        <end position="97"/>
    </location>
</feature>
<dbReference type="PANTHER" id="PTHR23021">
    <property type="entry name" value="SERPENTINE RECEPTOR, CLASS T"/>
    <property type="match status" value="1"/>
</dbReference>
<dbReference type="Pfam" id="PF10321">
    <property type="entry name" value="7TM_GPCR_Srt"/>
    <property type="match status" value="1"/>
</dbReference>
<dbReference type="Gene3D" id="1.20.1070.10">
    <property type="entry name" value="Rhodopsin 7-helix transmembrane proteins"/>
    <property type="match status" value="1"/>
</dbReference>
<keyword evidence="3" id="KW-1185">Reference proteome</keyword>
<name>A0ABD2LSY8_9BILA</name>
<evidence type="ECO:0000256" key="1">
    <source>
        <dbReference type="SAM" id="Phobius"/>
    </source>
</evidence>
<dbReference type="SUPFAM" id="SSF81321">
    <property type="entry name" value="Family A G protein-coupled receptor-like"/>
    <property type="match status" value="1"/>
</dbReference>
<gene>
    <name evidence="2" type="ORF">niasHT_002695</name>
</gene>
<dbReference type="AlphaFoldDB" id="A0ABD2LSY8"/>
<dbReference type="EMBL" id="JBICBT010000283">
    <property type="protein sequence ID" value="KAL3118351.1"/>
    <property type="molecule type" value="Genomic_DNA"/>
</dbReference>
<feature type="transmembrane region" description="Helical" evidence="1">
    <location>
        <begin position="103"/>
        <end position="127"/>
    </location>
</feature>
<organism evidence="2 3">
    <name type="scientific">Heterodera trifolii</name>
    <dbReference type="NCBI Taxonomy" id="157864"/>
    <lineage>
        <taxon>Eukaryota</taxon>
        <taxon>Metazoa</taxon>
        <taxon>Ecdysozoa</taxon>
        <taxon>Nematoda</taxon>
        <taxon>Chromadorea</taxon>
        <taxon>Rhabditida</taxon>
        <taxon>Tylenchina</taxon>
        <taxon>Tylenchomorpha</taxon>
        <taxon>Tylenchoidea</taxon>
        <taxon>Heteroderidae</taxon>
        <taxon>Heteroderinae</taxon>
        <taxon>Heterodera</taxon>
    </lineage>
</organism>
<proteinExistence type="predicted"/>
<accession>A0ABD2LSY8</accession>
<feature type="transmembrane region" description="Helical" evidence="1">
    <location>
        <begin position="33"/>
        <end position="57"/>
    </location>
</feature>
<dbReference type="PANTHER" id="PTHR23021:SF11">
    <property type="entry name" value="SERPENTINE RECEPTOR, CLASS T"/>
    <property type="match status" value="1"/>
</dbReference>
<keyword evidence="1" id="KW-0812">Transmembrane</keyword>
<protein>
    <recommendedName>
        <fullName evidence="4">Serpentine Receptor, class T</fullName>
    </recommendedName>
</protein>
<feature type="transmembrane region" description="Helical" evidence="1">
    <location>
        <begin position="272"/>
        <end position="295"/>
    </location>
</feature>
<dbReference type="Proteomes" id="UP001620626">
    <property type="component" value="Unassembled WGS sequence"/>
</dbReference>
<comment type="caution">
    <text evidence="2">The sequence shown here is derived from an EMBL/GenBank/DDBJ whole genome shotgun (WGS) entry which is preliminary data.</text>
</comment>
<reference evidence="2 3" key="1">
    <citation type="submission" date="2024-10" db="EMBL/GenBank/DDBJ databases">
        <authorList>
            <person name="Kim D."/>
        </authorList>
    </citation>
    <scope>NUCLEOTIDE SEQUENCE [LARGE SCALE GENOMIC DNA]</scope>
    <source>
        <strain evidence="2">BH-2024</strain>
    </source>
</reference>
<sequence>MEVFFFKPDEYDRLYNCSSYKIDQIPLEKRQNFLIGALFLSIGIFCEILYIPCMIAIRKHMDTTCYKFMFYISITDMLCLTLNAITTGILAILGAVFCTSPRFIYVAGAFGLSMWGCESLAEMCLAINRCLELASPRLARFLFDGKRILLWMLFPTLYGLYFFIFTKPIIFSGMYVTWFFNPHFEYINDFEEKYRNDLHTVHNYLVVVVLSTTYLTFAAILFFQGRQFKTIRTDTTRVSQKKIFIQVILISSVNGCAALIYVYMNYVPLSRFLIILGQFFWIMAHGLPPIIYLVLNKTVRRDVYIMLIRPLAMVLPCITVPPELALNTSVNSTNVIRAGTNQVMPISANVH</sequence>
<evidence type="ECO:0000313" key="2">
    <source>
        <dbReference type="EMBL" id="KAL3118351.1"/>
    </source>
</evidence>
<keyword evidence="1" id="KW-1133">Transmembrane helix</keyword>
<feature type="transmembrane region" description="Helical" evidence="1">
    <location>
        <begin position="201"/>
        <end position="223"/>
    </location>
</feature>
<dbReference type="InterPro" id="IPR019425">
    <property type="entry name" value="7TM_GPCR_serpentine_rcpt_Srt"/>
</dbReference>